<dbReference type="AlphaFoldDB" id="A0A168M1S4"/>
<gene>
    <name evidence="2" type="primary">ABSGL_03336.1 scaffold 4426</name>
</gene>
<keyword evidence="1" id="KW-0732">Signal</keyword>
<proteinExistence type="predicted"/>
<name>A0A168M1S4_ABSGL</name>
<dbReference type="Proteomes" id="UP000078561">
    <property type="component" value="Unassembled WGS sequence"/>
</dbReference>
<dbReference type="InParanoid" id="A0A168M1S4"/>
<evidence type="ECO:0000256" key="1">
    <source>
        <dbReference type="SAM" id="SignalP"/>
    </source>
</evidence>
<feature type="chain" id="PRO_5007898888" description="Ndc10 domain-containing protein" evidence="1">
    <location>
        <begin position="23"/>
        <end position="116"/>
    </location>
</feature>
<protein>
    <recommendedName>
        <fullName evidence="4">Ndc10 domain-containing protein</fullName>
    </recommendedName>
</protein>
<dbReference type="EMBL" id="LT551959">
    <property type="protein sequence ID" value="SAL97820.1"/>
    <property type="molecule type" value="Genomic_DNA"/>
</dbReference>
<accession>A0A168M1S4</accession>
<feature type="signal peptide" evidence="1">
    <location>
        <begin position="1"/>
        <end position="22"/>
    </location>
</feature>
<evidence type="ECO:0000313" key="2">
    <source>
        <dbReference type="EMBL" id="SAL97820.1"/>
    </source>
</evidence>
<keyword evidence="3" id="KW-1185">Reference proteome</keyword>
<evidence type="ECO:0000313" key="3">
    <source>
        <dbReference type="Proteomes" id="UP000078561"/>
    </source>
</evidence>
<organism evidence="2">
    <name type="scientific">Absidia glauca</name>
    <name type="common">Pin mould</name>
    <dbReference type="NCBI Taxonomy" id="4829"/>
    <lineage>
        <taxon>Eukaryota</taxon>
        <taxon>Fungi</taxon>
        <taxon>Fungi incertae sedis</taxon>
        <taxon>Mucoromycota</taxon>
        <taxon>Mucoromycotina</taxon>
        <taxon>Mucoromycetes</taxon>
        <taxon>Mucorales</taxon>
        <taxon>Cunninghamellaceae</taxon>
        <taxon>Absidia</taxon>
    </lineage>
</organism>
<sequence length="116" mass="12655">MTLHLPLLSLTSFFGFCNVVQSPNFNVGGQCRQRLCGGGTLLLASMHSLARPAIQNLGQSTIRKRVPLFNGVNDSILLYKSTGGTSTSRRKGYDYLEKKNCQEAVSKMCLVKGKSV</sequence>
<evidence type="ECO:0008006" key="4">
    <source>
        <dbReference type="Google" id="ProtNLM"/>
    </source>
</evidence>
<reference evidence="2" key="1">
    <citation type="submission" date="2016-04" db="EMBL/GenBank/DDBJ databases">
        <authorList>
            <person name="Evans L.H."/>
            <person name="Alamgir A."/>
            <person name="Owens N."/>
            <person name="Weber N.D."/>
            <person name="Virtaneva K."/>
            <person name="Barbian K."/>
            <person name="Babar A."/>
            <person name="Rosenke K."/>
        </authorList>
    </citation>
    <scope>NUCLEOTIDE SEQUENCE [LARGE SCALE GENOMIC DNA]</scope>
    <source>
        <strain evidence="2">CBS 101.48</strain>
    </source>
</reference>